<dbReference type="Pfam" id="PF04607">
    <property type="entry name" value="RelA_SpoT"/>
    <property type="match status" value="1"/>
</dbReference>
<dbReference type="GO" id="GO:0016301">
    <property type="term" value="F:kinase activity"/>
    <property type="evidence" value="ECO:0007669"/>
    <property type="project" value="UniProtKB-KW"/>
</dbReference>
<keyword evidence="2" id="KW-0418">Kinase</keyword>
<dbReference type="SUPFAM" id="SSF81301">
    <property type="entry name" value="Nucleotidyltransferase"/>
    <property type="match status" value="1"/>
</dbReference>
<dbReference type="InterPro" id="IPR043519">
    <property type="entry name" value="NT_sf"/>
</dbReference>
<evidence type="ECO:0000259" key="1">
    <source>
        <dbReference type="SMART" id="SM00954"/>
    </source>
</evidence>
<dbReference type="SMART" id="SM00954">
    <property type="entry name" value="RelA_SpoT"/>
    <property type="match status" value="1"/>
</dbReference>
<dbReference type="CDD" id="cd05399">
    <property type="entry name" value="NT_Rel-Spo_like"/>
    <property type="match status" value="1"/>
</dbReference>
<dbReference type="GO" id="GO:0015969">
    <property type="term" value="P:guanosine tetraphosphate metabolic process"/>
    <property type="evidence" value="ECO:0007669"/>
    <property type="project" value="InterPro"/>
</dbReference>
<proteinExistence type="predicted"/>
<name>A0A2D3L8P4_PREIN</name>
<dbReference type="AlphaFoldDB" id="A0A2D3L8P4"/>
<feature type="domain" description="RelA/SpoT" evidence="1">
    <location>
        <begin position="6"/>
        <end position="136"/>
    </location>
</feature>
<dbReference type="Gene3D" id="3.30.460.10">
    <property type="entry name" value="Beta Polymerase, domain 2"/>
    <property type="match status" value="1"/>
</dbReference>
<dbReference type="Proteomes" id="UP000229630">
    <property type="component" value="Chromosome 1"/>
</dbReference>
<dbReference type="PANTHER" id="PTHR41773">
    <property type="entry name" value="GTP PYROPHOSPHATASE-RELATED"/>
    <property type="match status" value="1"/>
</dbReference>
<dbReference type="InterPro" id="IPR007685">
    <property type="entry name" value="RelA_SpoT"/>
</dbReference>
<accession>A0A2D3L8P4</accession>
<keyword evidence="2" id="KW-0808">Transferase</keyword>
<dbReference type="EMBL" id="CP024723">
    <property type="protein sequence ID" value="ATV26925.1"/>
    <property type="molecule type" value="Genomic_DNA"/>
</dbReference>
<gene>
    <name evidence="2" type="ORF">CTM62_03840</name>
</gene>
<protein>
    <submittedName>
        <fullName evidence="2">GTP pyrophosphokinase</fullName>
    </submittedName>
</protein>
<organism evidence="2 3">
    <name type="scientific">Prevotella intermedia</name>
    <dbReference type="NCBI Taxonomy" id="28131"/>
    <lineage>
        <taxon>Bacteria</taxon>
        <taxon>Pseudomonadati</taxon>
        <taxon>Bacteroidota</taxon>
        <taxon>Bacteroidia</taxon>
        <taxon>Bacteroidales</taxon>
        <taxon>Prevotellaceae</taxon>
        <taxon>Prevotella</taxon>
    </lineage>
</organism>
<evidence type="ECO:0000313" key="3">
    <source>
        <dbReference type="Proteomes" id="UP000229630"/>
    </source>
</evidence>
<dbReference type="PANTHER" id="PTHR41773:SF1">
    <property type="entry name" value="RELA_SPOT DOMAIN-CONTAINING PROTEIN"/>
    <property type="match status" value="1"/>
</dbReference>
<evidence type="ECO:0000313" key="2">
    <source>
        <dbReference type="EMBL" id="ATV26925.1"/>
    </source>
</evidence>
<sequence>MFHIFSRVKRDKSIKIKLDKKQDEYRSKNKKMQDYLALRITLYFSDDVDLVYKYLEKVAIDKSVDEVEVDRFCPKRLNLIMKLPENKIGDFKYAINNQGNYSELIDSTYEIQIRTILSEGWHEVEHDLRYKCKEDWEGLLEDSRHLNGIYATLENSEWSMLTLFERLAHSHYKKHNWNSMLRNKMRIRFANSSLSDELISYLDNNSLIAKRLFRVDRGKVISLMLEKGFGFPLTYDSILHLLNYIEVKEEGLSNLADKMLIEEFDKVYDIK</sequence>
<reference evidence="2 3" key="1">
    <citation type="submission" date="2017-11" db="EMBL/GenBank/DDBJ databases">
        <title>Genome sequencing of Prevotella intermedia KCOM 2837.</title>
        <authorList>
            <person name="Kook J.-K."/>
            <person name="Park S.-N."/>
            <person name="Lim Y.K."/>
        </authorList>
    </citation>
    <scope>NUCLEOTIDE SEQUENCE [LARGE SCALE GENOMIC DNA]</scope>
    <source>
        <strain evidence="2 3">KCOM 2837</strain>
    </source>
</reference>